<evidence type="ECO:0000259" key="1">
    <source>
        <dbReference type="Pfam" id="PF13519"/>
    </source>
</evidence>
<comment type="caution">
    <text evidence="2">The sequence shown here is derived from an EMBL/GenBank/DDBJ whole genome shotgun (WGS) entry which is preliminary data.</text>
</comment>
<gene>
    <name evidence="2" type="ORF">C7B46_19750</name>
</gene>
<dbReference type="InterPro" id="IPR036465">
    <property type="entry name" value="vWFA_dom_sf"/>
</dbReference>
<dbReference type="AlphaFoldDB" id="A0A2T2WX72"/>
<organism evidence="2 3">
    <name type="scientific">Sulfobacillus benefaciens</name>
    <dbReference type="NCBI Taxonomy" id="453960"/>
    <lineage>
        <taxon>Bacteria</taxon>
        <taxon>Bacillati</taxon>
        <taxon>Bacillota</taxon>
        <taxon>Clostridia</taxon>
        <taxon>Eubacteriales</taxon>
        <taxon>Clostridiales Family XVII. Incertae Sedis</taxon>
        <taxon>Sulfobacillus</taxon>
    </lineage>
</organism>
<dbReference type="Gene3D" id="3.40.50.410">
    <property type="entry name" value="von Willebrand factor, type A domain"/>
    <property type="match status" value="1"/>
</dbReference>
<evidence type="ECO:0000313" key="2">
    <source>
        <dbReference type="EMBL" id="PSR26831.1"/>
    </source>
</evidence>
<dbReference type="PANTHER" id="PTHR36846:SF1">
    <property type="entry name" value="PROTEIN VIAA"/>
    <property type="match status" value="1"/>
</dbReference>
<dbReference type="PANTHER" id="PTHR36846">
    <property type="entry name" value="PROTEIN VIAA"/>
    <property type="match status" value="1"/>
</dbReference>
<name>A0A2T2WX72_9FIRM</name>
<dbReference type="Pfam" id="PF13519">
    <property type="entry name" value="VWA_2"/>
    <property type="match status" value="1"/>
</dbReference>
<sequence length="456" mass="49973">MALAASEFEWIHAALEGAPRSPHHVDGPRSDRFAWEEATQGSQAIQNLVQSQKKYPAFPALLQDVFNTFYKLNPALRAPELVDPASAANRPYVEQILQDTATQQTRTQTVLDELASAVATLSAGQKLAEQIAENPDLDQAMQQQTPPPPATQGALAKAARRAMQAAGDTAQDLQSQLISWGLDPAQLQTMPLGERLAMAHDLLQPKFRQVADLIGRLRNLARARQGGALRHLRDEYYRVTQGNDLSRVLPVELSALQDPLRQLDFGRRLLEGQLAQYDVKPVQRHGRGPILCAIDCSGSMQGASMEWASAVGLALMDTARRQKRDFGAVFFNGDLQAEFIFPKGQASPQDILRFAQVGATGGTKFEPPLRWALAQLESARFKNADITVITDGECRLSDTFLQDFLAAKRTWGFRVFSILIGGAEEGIRPWSDRIWALAGAPDDAAAGEVFAELVAI</sequence>
<dbReference type="InterPro" id="IPR002035">
    <property type="entry name" value="VWF_A"/>
</dbReference>
<reference evidence="2 3" key="1">
    <citation type="journal article" date="2014" name="BMC Genomics">
        <title>Comparison of environmental and isolate Sulfobacillus genomes reveals diverse carbon, sulfur, nitrogen, and hydrogen metabolisms.</title>
        <authorList>
            <person name="Justice N.B."/>
            <person name="Norman A."/>
            <person name="Brown C.T."/>
            <person name="Singh A."/>
            <person name="Thomas B.C."/>
            <person name="Banfield J.F."/>
        </authorList>
    </citation>
    <scope>NUCLEOTIDE SEQUENCE [LARGE SCALE GENOMIC DNA]</scope>
    <source>
        <strain evidence="2">AMDSBA4</strain>
    </source>
</reference>
<evidence type="ECO:0000313" key="3">
    <source>
        <dbReference type="Proteomes" id="UP000242972"/>
    </source>
</evidence>
<accession>A0A2T2WX72</accession>
<dbReference type="SUPFAM" id="SSF53300">
    <property type="entry name" value="vWA-like"/>
    <property type="match status" value="1"/>
</dbReference>
<proteinExistence type="predicted"/>
<feature type="domain" description="VWFA" evidence="1">
    <location>
        <begin position="292"/>
        <end position="393"/>
    </location>
</feature>
<dbReference type="GO" id="GO:0005829">
    <property type="term" value="C:cytosol"/>
    <property type="evidence" value="ECO:0007669"/>
    <property type="project" value="TreeGrafter"/>
</dbReference>
<dbReference type="Proteomes" id="UP000242972">
    <property type="component" value="Unassembled WGS sequence"/>
</dbReference>
<dbReference type="EMBL" id="PXYW01000118">
    <property type="protein sequence ID" value="PSR26831.1"/>
    <property type="molecule type" value="Genomic_DNA"/>
</dbReference>
<protein>
    <recommendedName>
        <fullName evidence="1">VWFA domain-containing protein</fullName>
    </recommendedName>
</protein>